<dbReference type="GO" id="GO:0000139">
    <property type="term" value="C:Golgi membrane"/>
    <property type="evidence" value="ECO:0007669"/>
    <property type="project" value="UniProtKB-SubCell"/>
</dbReference>
<evidence type="ECO:0000256" key="18">
    <source>
        <dbReference type="SAM" id="Phobius"/>
    </source>
</evidence>
<keyword evidence="8 18" id="KW-1133">Transmembrane helix</keyword>
<comment type="catalytic activity">
    <reaction evidence="13">
        <text>a beta-D-galactosyl-(1-&gt;3)-N-acetyl-alpha-D-galactosaminyl derivative + CMP-N-acetyl-beta-neuraminate = a beta-D-galactosyl-(1-&gt;3)-[N-acetyl-alpha-neuraminyl-(2-&gt;6)]-N-acetyl-alpha-D-galactosaminyl derivative + CMP + H(+)</text>
        <dbReference type="Rhea" id="RHEA:11136"/>
        <dbReference type="ChEBI" id="CHEBI:15378"/>
        <dbReference type="ChEBI" id="CHEBI:57812"/>
        <dbReference type="ChEBI" id="CHEBI:60377"/>
        <dbReference type="ChEBI" id="CHEBI:133470"/>
        <dbReference type="ChEBI" id="CHEBI:140764"/>
        <dbReference type="EC" id="2.4.3.3"/>
    </reaction>
    <physiologicalReaction direction="left-to-right" evidence="13">
        <dbReference type="Rhea" id="RHEA:11137"/>
    </physiologicalReaction>
</comment>
<evidence type="ECO:0000256" key="2">
    <source>
        <dbReference type="ARBA" id="ARBA00004922"/>
    </source>
</evidence>
<feature type="signal peptide" evidence="19">
    <location>
        <begin position="1"/>
        <end position="25"/>
    </location>
</feature>
<keyword evidence="12" id="KW-0325">Glycoprotein</keyword>
<evidence type="ECO:0000256" key="14">
    <source>
        <dbReference type="ARBA" id="ARBA00039109"/>
    </source>
</evidence>
<sequence length="526" mass="59374">MNLVPHRGCGSAASCCLLLCHYLRALNISELPESSVKGRGLRRGEETAAAAAEPDRTGPEPDLLIFHLLPPDAPADARRSSASERSLLAGTTGTMMTLLRKFFVAVAVVSCILCIYVLFLNLEWTSPAVPPIRNQQDVTQRTHSSSEEPKELPSRQNNHLKLLVSTPPTKLLPVQNVKQANKSTGVQAAKPAGPTDPPYIGDSYMTETVSLHTLCPDGIRARVQNSEFRERFLEQIPVLQSLKHASLEQYERLRRYPGTHGWGGVDYNTLVETLSVLNTSANREMLDDWQSRSNTSRCRRCAVVGNGGILNGSKKGKEIDGHHYIFRTNGAVTKGFEEDVGSRTTHYTFSTNTLMNSMRSYSRYGYSRPPVSKETRYVFLPDHDRDYLLAKAAATHTLVERGPEKNQDPKKYFGEDVSAEKLKIYHPDFVRYLRNRFLRANILKGRYRNIYRPSTGAVMLLAALHTCDQVSAYGFMTPDYTLYSDHYFDTKYHPVAFFANHDFRLEMKLWQQLHAAGLIKLYMRQH</sequence>
<feature type="compositionally biased region" description="Basic and acidic residues" evidence="17">
    <location>
        <begin position="144"/>
        <end position="153"/>
    </location>
</feature>
<keyword evidence="11" id="KW-1015">Disulfide bond</keyword>
<accession>A0A437CB93</accession>
<protein>
    <recommendedName>
        <fullName evidence="14">alpha-N-acetylgalactosaminide alpha-2,6-sialyltransferase</fullName>
        <ecNumber evidence="14">2.4.3.3</ecNumber>
    </recommendedName>
</protein>
<comment type="subcellular location">
    <subcellularLocation>
        <location evidence="1">Golgi apparatus membrane</location>
        <topology evidence="1">Single-pass type II membrane protein</topology>
    </subcellularLocation>
</comment>
<evidence type="ECO:0000256" key="11">
    <source>
        <dbReference type="ARBA" id="ARBA00023157"/>
    </source>
</evidence>
<keyword evidence="5" id="KW-0808">Transferase</keyword>
<organism evidence="20 21">
    <name type="scientific">Oryzias javanicus</name>
    <name type="common">Javanese ricefish</name>
    <name type="synonym">Aplocheilus javanicus</name>
    <dbReference type="NCBI Taxonomy" id="123683"/>
    <lineage>
        <taxon>Eukaryota</taxon>
        <taxon>Metazoa</taxon>
        <taxon>Chordata</taxon>
        <taxon>Craniata</taxon>
        <taxon>Vertebrata</taxon>
        <taxon>Euteleostomi</taxon>
        <taxon>Actinopterygii</taxon>
        <taxon>Neopterygii</taxon>
        <taxon>Teleostei</taxon>
        <taxon>Neoteleostei</taxon>
        <taxon>Acanthomorphata</taxon>
        <taxon>Ovalentaria</taxon>
        <taxon>Atherinomorphae</taxon>
        <taxon>Beloniformes</taxon>
        <taxon>Adrianichthyidae</taxon>
        <taxon>Oryziinae</taxon>
        <taxon>Oryzias</taxon>
    </lineage>
</organism>
<comment type="catalytic activity">
    <reaction evidence="15">
        <text>a 3-O-[N-acetyl-alpha-neuraminyl-(2-&gt;3)-beta-D-galactosyl-(1-&gt;3)-N-acetyl-alpha-D-galactosaminyl]-L-threonyl-[protein] + CMP-N-acetyl-beta-neuraminate = a 3-O-{alpha-Neu5Ac-(2-&gt;3)-beta-D-Gal-(1-&gt;3)-[alpha-Neu5Ac-(2-&gt;6)]-alpha-D-GalNAc}-L-threonyl-[protein] + CMP + H(+)</text>
        <dbReference type="Rhea" id="RHEA:81659"/>
        <dbReference type="Rhea" id="RHEA-COMP:14417"/>
        <dbReference type="Rhea" id="RHEA-COMP:16763"/>
        <dbReference type="ChEBI" id="CHEBI:15378"/>
        <dbReference type="ChEBI" id="CHEBI:57812"/>
        <dbReference type="ChEBI" id="CHEBI:60377"/>
        <dbReference type="ChEBI" id="CHEBI:139598"/>
        <dbReference type="ChEBI" id="CHEBI:156398"/>
    </reaction>
    <physiologicalReaction direction="left-to-right" evidence="15">
        <dbReference type="Rhea" id="RHEA:81660"/>
    </physiologicalReaction>
</comment>
<keyword evidence="4" id="KW-0328">Glycosyltransferase</keyword>
<feature type="chain" id="PRO_5019269045" description="alpha-N-acetylgalactosaminide alpha-2,6-sialyltransferase" evidence="19">
    <location>
        <begin position="26"/>
        <end position="526"/>
    </location>
</feature>
<feature type="region of interest" description="Disordered" evidence="17">
    <location>
        <begin position="134"/>
        <end position="158"/>
    </location>
</feature>
<keyword evidence="19" id="KW-0732">Signal</keyword>
<evidence type="ECO:0000256" key="9">
    <source>
        <dbReference type="ARBA" id="ARBA00023034"/>
    </source>
</evidence>
<evidence type="ECO:0000256" key="5">
    <source>
        <dbReference type="ARBA" id="ARBA00022679"/>
    </source>
</evidence>
<evidence type="ECO:0000256" key="15">
    <source>
        <dbReference type="ARBA" id="ARBA00050664"/>
    </source>
</evidence>
<dbReference type="EMBL" id="CM012455">
    <property type="protein sequence ID" value="RVE59878.1"/>
    <property type="molecule type" value="Genomic_DNA"/>
</dbReference>
<evidence type="ECO:0000256" key="19">
    <source>
        <dbReference type="SAM" id="SignalP"/>
    </source>
</evidence>
<dbReference type="FunFam" id="3.90.1480.20:FF:000015">
    <property type="entry name" value="Lactosylceramide alpha-2,3-sialyltransferase"/>
    <property type="match status" value="1"/>
</dbReference>
<gene>
    <name evidence="20" type="ORF">OJAV_G00193360</name>
</gene>
<dbReference type="Proteomes" id="UP000283210">
    <property type="component" value="Chromosome 19"/>
</dbReference>
<evidence type="ECO:0000256" key="12">
    <source>
        <dbReference type="ARBA" id="ARBA00023180"/>
    </source>
</evidence>
<evidence type="ECO:0000256" key="1">
    <source>
        <dbReference type="ARBA" id="ARBA00004323"/>
    </source>
</evidence>
<keyword evidence="6 18" id="KW-0812">Transmembrane</keyword>
<reference evidence="20 21" key="1">
    <citation type="submission" date="2018-11" db="EMBL/GenBank/DDBJ databases">
        <authorList>
            <person name="Lopez-Roques C."/>
            <person name="Donnadieu C."/>
            <person name="Bouchez O."/>
            <person name="Klopp C."/>
            <person name="Cabau C."/>
            <person name="Zahm M."/>
        </authorList>
    </citation>
    <scope>NUCLEOTIDE SEQUENCE [LARGE SCALE GENOMIC DNA]</scope>
    <source>
        <strain evidence="20">RS831</strain>
        <tissue evidence="20">Whole body</tissue>
    </source>
</reference>
<evidence type="ECO:0000256" key="17">
    <source>
        <dbReference type="SAM" id="MobiDB-lite"/>
    </source>
</evidence>
<feature type="region of interest" description="Disordered" evidence="17">
    <location>
        <begin position="37"/>
        <end position="59"/>
    </location>
</feature>
<dbReference type="InterPro" id="IPR038578">
    <property type="entry name" value="GT29-like_sf"/>
</dbReference>
<dbReference type="EC" id="2.4.3.3" evidence="14"/>
<evidence type="ECO:0000256" key="10">
    <source>
        <dbReference type="ARBA" id="ARBA00023136"/>
    </source>
</evidence>
<name>A0A437CB93_ORYJA</name>
<keyword evidence="10 18" id="KW-0472">Membrane</keyword>
<evidence type="ECO:0000256" key="6">
    <source>
        <dbReference type="ARBA" id="ARBA00022692"/>
    </source>
</evidence>
<keyword evidence="9" id="KW-0333">Golgi apparatus</keyword>
<evidence type="ECO:0000256" key="13">
    <source>
        <dbReference type="ARBA" id="ARBA00036348"/>
    </source>
</evidence>
<comment type="catalytic activity">
    <reaction evidence="16">
        <text>a 3-O-[N-acetyl-alpha-D-galactosaminyl]-L-threonyl-[protein] + CMP-N-acetyl-beta-neuraminate = a 3-O-[N-acetyl-alpha-neuraminosyl-(2-&gt;6)-N-acetyl-alpha-D-galactosaminyl]-L-threonyl-[protein] + CMP + H(+)</text>
        <dbReference type="Rhea" id="RHEA:81643"/>
        <dbReference type="Rhea" id="RHEA-COMP:11689"/>
        <dbReference type="Rhea" id="RHEA-COMP:19720"/>
        <dbReference type="ChEBI" id="CHEBI:15378"/>
        <dbReference type="ChEBI" id="CHEBI:57812"/>
        <dbReference type="ChEBI" id="CHEBI:60377"/>
        <dbReference type="ChEBI" id="CHEBI:87075"/>
        <dbReference type="ChEBI" id="CHEBI:231970"/>
    </reaction>
    <physiologicalReaction direction="left-to-right" evidence="16">
        <dbReference type="Rhea" id="RHEA:81644"/>
    </physiologicalReaction>
</comment>
<dbReference type="InterPro" id="IPR001675">
    <property type="entry name" value="Glyco_trans_29"/>
</dbReference>
<evidence type="ECO:0000313" key="20">
    <source>
        <dbReference type="EMBL" id="RVE59878.1"/>
    </source>
</evidence>
<proteinExistence type="inferred from homology"/>
<dbReference type="Pfam" id="PF00777">
    <property type="entry name" value="Glyco_transf_29"/>
    <property type="match status" value="1"/>
</dbReference>
<evidence type="ECO:0000313" key="21">
    <source>
        <dbReference type="Proteomes" id="UP000283210"/>
    </source>
</evidence>
<dbReference type="GO" id="GO:0001665">
    <property type="term" value="F:alpha-N-acetylgalactosaminide alpha-2,6-sialyltransferase activity"/>
    <property type="evidence" value="ECO:0007669"/>
    <property type="project" value="UniProtKB-EC"/>
</dbReference>
<evidence type="ECO:0000256" key="16">
    <source>
        <dbReference type="ARBA" id="ARBA00052285"/>
    </source>
</evidence>
<dbReference type="PANTHER" id="PTHR45941:SF4">
    <property type="entry name" value="ST6 N-ACETYLGALACTOSAMINIDE ALPHA-2,6-SIALYLTRANSFERASE 2"/>
    <property type="match status" value="1"/>
</dbReference>
<dbReference type="PANTHER" id="PTHR45941">
    <property type="entry name" value="ALPHA-N-ACETYLGALACTOSAMINIDE ALPHA-2,6-SIALYLTRANSFERASE 2-LIKE-RELATED"/>
    <property type="match status" value="1"/>
</dbReference>
<dbReference type="Gene3D" id="3.90.1480.20">
    <property type="entry name" value="Glycosyl transferase family 29"/>
    <property type="match status" value="1"/>
</dbReference>
<feature type="compositionally biased region" description="Polar residues" evidence="17">
    <location>
        <begin position="134"/>
        <end position="143"/>
    </location>
</feature>
<evidence type="ECO:0000256" key="4">
    <source>
        <dbReference type="ARBA" id="ARBA00022676"/>
    </source>
</evidence>
<dbReference type="OrthoDB" id="10264956at2759"/>
<keyword evidence="7" id="KW-0735">Signal-anchor</keyword>
<evidence type="ECO:0000256" key="3">
    <source>
        <dbReference type="ARBA" id="ARBA00006003"/>
    </source>
</evidence>
<evidence type="ECO:0000256" key="8">
    <source>
        <dbReference type="ARBA" id="ARBA00022989"/>
    </source>
</evidence>
<comment type="pathway">
    <text evidence="2">Protein modification; protein glycosylation.</text>
</comment>
<dbReference type="AlphaFoldDB" id="A0A437CB93"/>
<evidence type="ECO:0000256" key="7">
    <source>
        <dbReference type="ARBA" id="ARBA00022968"/>
    </source>
</evidence>
<feature type="transmembrane region" description="Helical" evidence="18">
    <location>
        <begin position="102"/>
        <end position="122"/>
    </location>
</feature>
<keyword evidence="21" id="KW-1185">Reference proteome</keyword>
<reference evidence="20 21" key="2">
    <citation type="submission" date="2019-01" db="EMBL/GenBank/DDBJ databases">
        <title>A chromosome length genome reference of the Java medaka (oryzias javanicus).</title>
        <authorList>
            <person name="Herpin A."/>
            <person name="Takehana Y."/>
            <person name="Naruse K."/>
            <person name="Ansai S."/>
            <person name="Kawaguchi M."/>
        </authorList>
    </citation>
    <scope>NUCLEOTIDE SEQUENCE [LARGE SCALE GENOMIC DNA]</scope>
    <source>
        <strain evidence="20">RS831</strain>
        <tissue evidence="20">Whole body</tissue>
    </source>
</reference>
<comment type="similarity">
    <text evidence="3">Belongs to the glycosyltransferase 29 family.</text>
</comment>